<feature type="non-terminal residue" evidence="2">
    <location>
        <position position="1"/>
    </location>
</feature>
<dbReference type="Pfam" id="PF10086">
    <property type="entry name" value="YhfC"/>
    <property type="match status" value="1"/>
</dbReference>
<comment type="caution">
    <text evidence="2">The sequence shown here is derived from an EMBL/GenBank/DDBJ whole genome shotgun (WGS) entry which is preliminary data.</text>
</comment>
<gene>
    <name evidence="2" type="ORF">GM536_14780</name>
</gene>
<feature type="non-terminal residue" evidence="2">
    <location>
        <position position="83"/>
    </location>
</feature>
<evidence type="ECO:0000313" key="2">
    <source>
        <dbReference type="EMBL" id="MTW00264.1"/>
    </source>
</evidence>
<feature type="transmembrane region" description="Helical" evidence="1">
    <location>
        <begin position="59"/>
        <end position="79"/>
    </location>
</feature>
<sequence length="83" mass="9391">AWQVYLLGVERVLAPVLQISLTVWVYQSVIQKKWIYLVAAYGLHALFDLAPALSQVGWITNPLLVEFILLAELIALVWLTKSI</sequence>
<organism evidence="2 3">
    <name type="scientific">Streptococcus pneumoniae</name>
    <dbReference type="NCBI Taxonomy" id="1313"/>
    <lineage>
        <taxon>Bacteria</taxon>
        <taxon>Bacillati</taxon>
        <taxon>Bacillota</taxon>
        <taxon>Bacilli</taxon>
        <taxon>Lactobacillales</taxon>
        <taxon>Streptococcaceae</taxon>
        <taxon>Streptococcus</taxon>
    </lineage>
</organism>
<protein>
    <submittedName>
        <fullName evidence="2">YhfC family intramembrane metalloprotease</fullName>
    </submittedName>
</protein>
<dbReference type="GO" id="GO:0006508">
    <property type="term" value="P:proteolysis"/>
    <property type="evidence" value="ECO:0007669"/>
    <property type="project" value="UniProtKB-KW"/>
</dbReference>
<dbReference type="AlphaFoldDB" id="A0A6I3UY84"/>
<dbReference type="GO" id="GO:0008237">
    <property type="term" value="F:metallopeptidase activity"/>
    <property type="evidence" value="ECO:0007669"/>
    <property type="project" value="UniProtKB-KW"/>
</dbReference>
<keyword evidence="1" id="KW-1133">Transmembrane helix</keyword>
<dbReference type="InterPro" id="IPR011397">
    <property type="entry name" value="YhfC"/>
</dbReference>
<evidence type="ECO:0000313" key="3">
    <source>
        <dbReference type="Proteomes" id="UP000437160"/>
    </source>
</evidence>
<feature type="transmembrane region" description="Helical" evidence="1">
    <location>
        <begin position="34"/>
        <end position="53"/>
    </location>
</feature>
<keyword evidence="2" id="KW-0378">Hydrolase</keyword>
<dbReference type="EMBL" id="WNIA01000897">
    <property type="protein sequence ID" value="MTW00264.1"/>
    <property type="molecule type" value="Genomic_DNA"/>
</dbReference>
<keyword evidence="1" id="KW-0472">Membrane</keyword>
<name>A0A6I3UY84_STREE</name>
<keyword evidence="2" id="KW-0482">Metalloprotease</keyword>
<keyword evidence="1" id="KW-0812">Transmembrane</keyword>
<accession>A0A6I3UY84</accession>
<reference evidence="2 3" key="1">
    <citation type="submission" date="2019-11" db="EMBL/GenBank/DDBJ databases">
        <title>Growth characteristics of pneumococcus vary with the chemical composition of the capsule and with environmental conditions.</title>
        <authorList>
            <person name="Tothpal A."/>
            <person name="Desobry K."/>
            <person name="Joshi S."/>
            <person name="Wyllie A.L."/>
            <person name="Weinberger D.M."/>
        </authorList>
    </citation>
    <scope>NUCLEOTIDE SEQUENCE [LARGE SCALE GENOMIC DNA]</scope>
    <source>
        <strain evidence="3">pnumococcus19F</strain>
    </source>
</reference>
<dbReference type="RefSeq" id="WP_155482624.1">
    <property type="nucleotide sequence ID" value="NZ_WNIA01000897.1"/>
</dbReference>
<proteinExistence type="predicted"/>
<dbReference type="Proteomes" id="UP000437160">
    <property type="component" value="Unassembled WGS sequence"/>
</dbReference>
<evidence type="ECO:0000256" key="1">
    <source>
        <dbReference type="SAM" id="Phobius"/>
    </source>
</evidence>
<keyword evidence="2" id="KW-0645">Protease</keyword>